<sequence>MSRTPPWAEPAPEPAEPLGVPGPVGPVQPSSPQPRTAQTTPVGSPRRGLPPRVVPYLYLIASAVQGMAAVLVQPFSIHLFGGVRSPGWNSASFAISVMQVGLVAFSAGFPLAITRAWLEPGDGPRNARAINGFNVLLAAAGAGVGVLAAALVGAPAYLLASIWSMGALAVVVAAQAQLRAQARPLTFAALAAGSSLIAHLFGLTAIALFGAHAAVFMGGFAVSTTLTALAGILLTRPTAPQRAWGAVKTAVVAGAPLLPHSLAIILLMQGDSILLKRLASPGETGVYLAALIFAQGPIAVLAGLNNAWSATILKASHGDPAEFARISRATLRTATRLGALMAVLGSIGAPLGILVLAQGNPDTTRVAVVLPVLGIGYALYLVSTNILFGRLRTTAFYWVTPAVVVLAAAAAAWPASRDALVGVAWAKVAAFTLLGLAYAWNARKDVALPMLRTVVLVAAAGLVAAAVLAVYTLLLA</sequence>
<feature type="transmembrane region" description="Helical" evidence="7">
    <location>
        <begin position="93"/>
        <end position="118"/>
    </location>
</feature>
<dbReference type="InterPro" id="IPR050833">
    <property type="entry name" value="Poly_Biosynth_Transport"/>
</dbReference>
<dbReference type="PANTHER" id="PTHR30250">
    <property type="entry name" value="PST FAMILY PREDICTED COLANIC ACID TRANSPORTER"/>
    <property type="match status" value="1"/>
</dbReference>
<feature type="transmembrane region" description="Helical" evidence="7">
    <location>
        <begin position="246"/>
        <end position="266"/>
    </location>
</feature>
<keyword evidence="3 7" id="KW-0812">Transmembrane</keyword>
<feature type="transmembrane region" description="Helical" evidence="7">
    <location>
        <begin position="215"/>
        <end position="234"/>
    </location>
</feature>
<feature type="transmembrane region" description="Helical" evidence="7">
    <location>
        <begin position="156"/>
        <end position="174"/>
    </location>
</feature>
<feature type="transmembrane region" description="Helical" evidence="7">
    <location>
        <begin position="56"/>
        <end position="81"/>
    </location>
</feature>
<name>A0A7T4MSI2_9MICC</name>
<evidence type="ECO:0000256" key="1">
    <source>
        <dbReference type="ARBA" id="ARBA00004651"/>
    </source>
</evidence>
<evidence type="ECO:0000256" key="7">
    <source>
        <dbReference type="SAM" id="Phobius"/>
    </source>
</evidence>
<evidence type="ECO:0000256" key="2">
    <source>
        <dbReference type="ARBA" id="ARBA00022475"/>
    </source>
</evidence>
<proteinExistence type="predicted"/>
<comment type="subcellular location">
    <subcellularLocation>
        <location evidence="1">Cell membrane</location>
        <topology evidence="1">Multi-pass membrane protein</topology>
    </subcellularLocation>
</comment>
<dbReference type="RefSeq" id="WP_198489841.1">
    <property type="nucleotide sequence ID" value="NZ_CP066078.1"/>
</dbReference>
<accession>A0A7T4MSI2</accession>
<feature type="transmembrane region" description="Helical" evidence="7">
    <location>
        <begin position="395"/>
        <end position="413"/>
    </location>
</feature>
<evidence type="ECO:0000256" key="4">
    <source>
        <dbReference type="ARBA" id="ARBA00022989"/>
    </source>
</evidence>
<dbReference type="EMBL" id="CP066078">
    <property type="protein sequence ID" value="QQC58807.1"/>
    <property type="molecule type" value="Genomic_DNA"/>
</dbReference>
<feature type="transmembrane region" description="Helical" evidence="7">
    <location>
        <begin position="286"/>
        <end position="304"/>
    </location>
</feature>
<reference evidence="8 9" key="1">
    <citation type="submission" date="2020-12" db="EMBL/GenBank/DDBJ databases">
        <title>FDA dAtabase for Regulatory Grade micrObial Sequences (FDA-ARGOS): Supporting development and validation of Infectious Disease Dx tests.</title>
        <authorList>
            <person name="Sproer C."/>
            <person name="Gronow S."/>
            <person name="Severitt S."/>
            <person name="Schroder I."/>
            <person name="Tallon L."/>
            <person name="Sadzewicz L."/>
            <person name="Zhao X."/>
            <person name="Boylan J."/>
            <person name="Ott S."/>
            <person name="Bowen H."/>
            <person name="Vavikolanu K."/>
            <person name="Mehta A."/>
            <person name="Aluvathingal J."/>
            <person name="Nadendla S."/>
            <person name="Lowell S."/>
            <person name="Myers T."/>
            <person name="Yan Y."/>
            <person name="Sichtig H."/>
        </authorList>
    </citation>
    <scope>NUCLEOTIDE SEQUENCE [LARGE SCALE GENOMIC DNA]</scope>
    <source>
        <strain evidence="8 9">FDAARGOS_1001</strain>
    </source>
</reference>
<dbReference type="PANTHER" id="PTHR30250:SF11">
    <property type="entry name" value="O-ANTIGEN TRANSPORTER-RELATED"/>
    <property type="match status" value="1"/>
</dbReference>
<evidence type="ECO:0000313" key="8">
    <source>
        <dbReference type="EMBL" id="QQC58807.1"/>
    </source>
</evidence>
<keyword evidence="2" id="KW-1003">Cell membrane</keyword>
<feature type="transmembrane region" description="Helical" evidence="7">
    <location>
        <begin position="337"/>
        <end position="356"/>
    </location>
</feature>
<evidence type="ECO:0000313" key="9">
    <source>
        <dbReference type="Proteomes" id="UP000595221"/>
    </source>
</evidence>
<feature type="transmembrane region" description="Helical" evidence="7">
    <location>
        <begin position="419"/>
        <end position="441"/>
    </location>
</feature>
<evidence type="ECO:0000256" key="3">
    <source>
        <dbReference type="ARBA" id="ARBA00022692"/>
    </source>
</evidence>
<evidence type="ECO:0000256" key="5">
    <source>
        <dbReference type="ARBA" id="ARBA00023136"/>
    </source>
</evidence>
<feature type="transmembrane region" description="Helical" evidence="7">
    <location>
        <begin position="453"/>
        <end position="474"/>
    </location>
</feature>
<keyword evidence="5 7" id="KW-0472">Membrane</keyword>
<dbReference type="Proteomes" id="UP000595221">
    <property type="component" value="Chromosome"/>
</dbReference>
<feature type="transmembrane region" description="Helical" evidence="7">
    <location>
        <begin position="186"/>
        <end position="209"/>
    </location>
</feature>
<gene>
    <name evidence="8" type="ORF">I6H58_07440</name>
</gene>
<feature type="region of interest" description="Disordered" evidence="6">
    <location>
        <begin position="1"/>
        <end position="47"/>
    </location>
</feature>
<dbReference type="AlphaFoldDB" id="A0A7T4MSI2"/>
<evidence type="ECO:0008006" key="10">
    <source>
        <dbReference type="Google" id="ProtNLM"/>
    </source>
</evidence>
<feature type="transmembrane region" description="Helical" evidence="7">
    <location>
        <begin position="368"/>
        <end position="388"/>
    </location>
</feature>
<protein>
    <recommendedName>
        <fullName evidence="10">Polysaccharide biosynthesis protein</fullName>
    </recommendedName>
</protein>
<feature type="compositionally biased region" description="Pro residues" evidence="6">
    <location>
        <begin position="23"/>
        <end position="32"/>
    </location>
</feature>
<feature type="transmembrane region" description="Helical" evidence="7">
    <location>
        <begin position="130"/>
        <end position="150"/>
    </location>
</feature>
<evidence type="ECO:0000256" key="6">
    <source>
        <dbReference type="SAM" id="MobiDB-lite"/>
    </source>
</evidence>
<dbReference type="GO" id="GO:0005886">
    <property type="term" value="C:plasma membrane"/>
    <property type="evidence" value="ECO:0007669"/>
    <property type="project" value="UniProtKB-SubCell"/>
</dbReference>
<keyword evidence="4 7" id="KW-1133">Transmembrane helix</keyword>
<organism evidence="8 9">
    <name type="scientific">Rothia kristinae</name>
    <dbReference type="NCBI Taxonomy" id="37923"/>
    <lineage>
        <taxon>Bacteria</taxon>
        <taxon>Bacillati</taxon>
        <taxon>Actinomycetota</taxon>
        <taxon>Actinomycetes</taxon>
        <taxon>Micrococcales</taxon>
        <taxon>Micrococcaceae</taxon>
        <taxon>Rothia</taxon>
    </lineage>
</organism>